<keyword evidence="3" id="KW-1185">Reference proteome</keyword>
<feature type="transmembrane region" description="Helical" evidence="1">
    <location>
        <begin position="126"/>
        <end position="147"/>
    </location>
</feature>
<keyword evidence="1" id="KW-0812">Transmembrane</keyword>
<accession>A0A5C2S1H2</accession>
<dbReference type="AlphaFoldDB" id="A0A5C2S1H2"/>
<dbReference type="Proteomes" id="UP000313359">
    <property type="component" value="Unassembled WGS sequence"/>
</dbReference>
<gene>
    <name evidence="2" type="ORF">L227DRAFT_233607</name>
</gene>
<proteinExistence type="predicted"/>
<organism evidence="2 3">
    <name type="scientific">Lentinus tigrinus ALCF2SS1-6</name>
    <dbReference type="NCBI Taxonomy" id="1328759"/>
    <lineage>
        <taxon>Eukaryota</taxon>
        <taxon>Fungi</taxon>
        <taxon>Dikarya</taxon>
        <taxon>Basidiomycota</taxon>
        <taxon>Agaricomycotina</taxon>
        <taxon>Agaricomycetes</taxon>
        <taxon>Polyporales</taxon>
        <taxon>Polyporaceae</taxon>
        <taxon>Lentinus</taxon>
    </lineage>
</organism>
<dbReference type="EMBL" id="ML122282">
    <property type="protein sequence ID" value="RPD57211.1"/>
    <property type="molecule type" value="Genomic_DNA"/>
</dbReference>
<sequence length="256" mass="29354">MSHVPYPICPHTYPTYPAYPHIPHTRTTTHAPPPPPTYKARSDLFFRPSVRPSRVFRCSALFRSHSPVLSLYRLVRTPQPTHITHTHPYTHHTHTPHIHHIYTCTAPPAPTLASDRDRRSFPVARSLVLCSLFSFLCSVSFVHLVSFRFVSFRFGSVRFFVLDAADFGFGYMVWARSFVRDVASSPRRLWTVSHFRLFAFSLACHMPHATCSSGLSLRYLPVSRLRLRLRLAARLVSSRLAVLSFETVNLEWTLAV</sequence>
<evidence type="ECO:0000256" key="1">
    <source>
        <dbReference type="SAM" id="Phobius"/>
    </source>
</evidence>
<evidence type="ECO:0000313" key="2">
    <source>
        <dbReference type="EMBL" id="RPD57211.1"/>
    </source>
</evidence>
<reference evidence="2" key="1">
    <citation type="journal article" date="2018" name="Genome Biol. Evol.">
        <title>Genomics and development of Lentinus tigrinus, a white-rot wood-decaying mushroom with dimorphic fruiting bodies.</title>
        <authorList>
            <person name="Wu B."/>
            <person name="Xu Z."/>
            <person name="Knudson A."/>
            <person name="Carlson A."/>
            <person name="Chen N."/>
            <person name="Kovaka S."/>
            <person name="LaButti K."/>
            <person name="Lipzen A."/>
            <person name="Pennachio C."/>
            <person name="Riley R."/>
            <person name="Schakwitz W."/>
            <person name="Umezawa K."/>
            <person name="Ohm R.A."/>
            <person name="Grigoriev I.V."/>
            <person name="Nagy L.G."/>
            <person name="Gibbons J."/>
            <person name="Hibbett D."/>
        </authorList>
    </citation>
    <scope>NUCLEOTIDE SEQUENCE [LARGE SCALE GENOMIC DNA]</scope>
    <source>
        <strain evidence="2">ALCF2SS1-6</strain>
    </source>
</reference>
<protein>
    <submittedName>
        <fullName evidence="2">Uncharacterized protein</fullName>
    </submittedName>
</protein>
<evidence type="ECO:0000313" key="3">
    <source>
        <dbReference type="Proteomes" id="UP000313359"/>
    </source>
</evidence>
<keyword evidence="1" id="KW-1133">Transmembrane helix</keyword>
<keyword evidence="1" id="KW-0472">Membrane</keyword>
<name>A0A5C2S1H2_9APHY</name>